<evidence type="ECO:0000313" key="1">
    <source>
        <dbReference type="EMBL" id="VAX36956.1"/>
    </source>
</evidence>
<protein>
    <recommendedName>
        <fullName evidence="2">DUF4197 domain-containing protein</fullName>
    </recommendedName>
</protein>
<dbReference type="InterPro" id="IPR025245">
    <property type="entry name" value="DUF4197"/>
</dbReference>
<organism evidence="1">
    <name type="scientific">hydrothermal vent metagenome</name>
    <dbReference type="NCBI Taxonomy" id="652676"/>
    <lineage>
        <taxon>unclassified sequences</taxon>
        <taxon>metagenomes</taxon>
        <taxon>ecological metagenomes</taxon>
    </lineage>
</organism>
<reference evidence="1" key="1">
    <citation type="submission" date="2018-06" db="EMBL/GenBank/DDBJ databases">
        <authorList>
            <person name="Zhirakovskaya E."/>
        </authorList>
    </citation>
    <scope>NUCLEOTIDE SEQUENCE</scope>
</reference>
<evidence type="ECO:0008006" key="2">
    <source>
        <dbReference type="Google" id="ProtNLM"/>
    </source>
</evidence>
<sequence>MNKKIFPLAISVILTGILSQPAEARFEWLKKKANEFGNTGLESLQETKLSDTKIGLGLKDLLKQGITSAVEKTGKKDGYFNNELIKIEMPEKLRIIDRGLRMVGFGAQLDEFILSMNRSAEAAAPKALDIFLDGIFNMNFDDARKIYKGGDTAATNFLKQTTLEDLKKAFRPIVDKSLNQYGVTGQYKNLLKKYKTIPFSKNFNVPEIDEYVIDQAINGLFAILAQEETKIRTNSGSRTTGLLKELFP</sequence>
<dbReference type="AlphaFoldDB" id="A0A3B1D235"/>
<accession>A0A3B1D235</accession>
<gene>
    <name evidence="1" type="ORF">MNBD_UNCLBAC01-1848</name>
</gene>
<dbReference type="Pfam" id="PF13852">
    <property type="entry name" value="DUF4197"/>
    <property type="match status" value="1"/>
</dbReference>
<proteinExistence type="predicted"/>
<dbReference type="EMBL" id="UOGJ01000113">
    <property type="protein sequence ID" value="VAX36956.1"/>
    <property type="molecule type" value="Genomic_DNA"/>
</dbReference>
<name>A0A3B1D235_9ZZZZ</name>